<dbReference type="Proteomes" id="UP001302745">
    <property type="component" value="Unassembled WGS sequence"/>
</dbReference>
<gene>
    <name evidence="9" type="ORF">C8A00DRAFT_14880</name>
</gene>
<evidence type="ECO:0000256" key="7">
    <source>
        <dbReference type="SAM" id="SignalP"/>
    </source>
</evidence>
<feature type="transmembrane region" description="Helical" evidence="6">
    <location>
        <begin position="367"/>
        <end position="384"/>
    </location>
</feature>
<comment type="caution">
    <text evidence="9">The sequence shown here is derived from an EMBL/GenBank/DDBJ whole genome shotgun (WGS) entry which is preliminary data.</text>
</comment>
<keyword evidence="4 6" id="KW-1133">Transmembrane helix</keyword>
<dbReference type="CDD" id="cd17502">
    <property type="entry name" value="MFS_Azr1_MDR_like"/>
    <property type="match status" value="1"/>
</dbReference>
<dbReference type="InterPro" id="IPR001958">
    <property type="entry name" value="Tet-R_TetA/multi-R_MdtG-like"/>
</dbReference>
<organism evidence="9 10">
    <name type="scientific">Chaetomidium leptoderma</name>
    <dbReference type="NCBI Taxonomy" id="669021"/>
    <lineage>
        <taxon>Eukaryota</taxon>
        <taxon>Fungi</taxon>
        <taxon>Dikarya</taxon>
        <taxon>Ascomycota</taxon>
        <taxon>Pezizomycotina</taxon>
        <taxon>Sordariomycetes</taxon>
        <taxon>Sordariomycetidae</taxon>
        <taxon>Sordariales</taxon>
        <taxon>Chaetomiaceae</taxon>
        <taxon>Chaetomidium</taxon>
    </lineage>
</organism>
<evidence type="ECO:0000256" key="6">
    <source>
        <dbReference type="SAM" id="Phobius"/>
    </source>
</evidence>
<feature type="transmembrane region" description="Helical" evidence="6">
    <location>
        <begin position="312"/>
        <end position="335"/>
    </location>
</feature>
<dbReference type="PROSITE" id="PS50850">
    <property type="entry name" value="MFS"/>
    <property type="match status" value="1"/>
</dbReference>
<keyword evidence="10" id="KW-1185">Reference proteome</keyword>
<keyword evidence="2" id="KW-0813">Transport</keyword>
<evidence type="ECO:0000256" key="2">
    <source>
        <dbReference type="ARBA" id="ARBA00022448"/>
    </source>
</evidence>
<feature type="non-terminal residue" evidence="9">
    <location>
        <position position="1"/>
    </location>
</feature>
<evidence type="ECO:0000256" key="5">
    <source>
        <dbReference type="ARBA" id="ARBA00023136"/>
    </source>
</evidence>
<evidence type="ECO:0000313" key="10">
    <source>
        <dbReference type="Proteomes" id="UP001302745"/>
    </source>
</evidence>
<reference evidence="9" key="2">
    <citation type="submission" date="2023-05" db="EMBL/GenBank/DDBJ databases">
        <authorList>
            <consortium name="Lawrence Berkeley National Laboratory"/>
            <person name="Steindorff A."/>
            <person name="Hensen N."/>
            <person name="Bonometti L."/>
            <person name="Westerberg I."/>
            <person name="Brannstrom I.O."/>
            <person name="Guillou S."/>
            <person name="Cros-Aarteil S."/>
            <person name="Calhoun S."/>
            <person name="Haridas S."/>
            <person name="Kuo A."/>
            <person name="Mondo S."/>
            <person name="Pangilinan J."/>
            <person name="Riley R."/>
            <person name="Labutti K."/>
            <person name="Andreopoulos B."/>
            <person name="Lipzen A."/>
            <person name="Chen C."/>
            <person name="Yanf M."/>
            <person name="Daum C."/>
            <person name="Ng V."/>
            <person name="Clum A."/>
            <person name="Ohm R."/>
            <person name="Martin F."/>
            <person name="Silar P."/>
            <person name="Natvig D."/>
            <person name="Lalanne C."/>
            <person name="Gautier V."/>
            <person name="Ament-Velasquez S.L."/>
            <person name="Kruys A."/>
            <person name="Hutchinson M.I."/>
            <person name="Powell A.J."/>
            <person name="Barry K."/>
            <person name="Miller A.N."/>
            <person name="Grigoriev I.V."/>
            <person name="Debuchy R."/>
            <person name="Gladieux P."/>
            <person name="Thoren M.H."/>
            <person name="Johannesson H."/>
        </authorList>
    </citation>
    <scope>NUCLEOTIDE SEQUENCE</scope>
    <source>
        <strain evidence="9">CBS 538.74</strain>
    </source>
</reference>
<evidence type="ECO:0000256" key="1">
    <source>
        <dbReference type="ARBA" id="ARBA00004141"/>
    </source>
</evidence>
<keyword evidence="5 6" id="KW-0472">Membrane</keyword>
<feature type="domain" description="Major facilitator superfamily (MFS) profile" evidence="8">
    <location>
        <begin position="8"/>
        <end position="502"/>
    </location>
</feature>
<dbReference type="SUPFAM" id="SSF103473">
    <property type="entry name" value="MFS general substrate transporter"/>
    <property type="match status" value="1"/>
</dbReference>
<dbReference type="InterPro" id="IPR020846">
    <property type="entry name" value="MFS_dom"/>
</dbReference>
<evidence type="ECO:0000256" key="4">
    <source>
        <dbReference type="ARBA" id="ARBA00022989"/>
    </source>
</evidence>
<feature type="chain" id="PRO_5042981043" evidence="7">
    <location>
        <begin position="28"/>
        <end position="521"/>
    </location>
</feature>
<keyword evidence="3 6" id="KW-0812">Transmembrane</keyword>
<dbReference type="InterPro" id="IPR011701">
    <property type="entry name" value="MFS"/>
</dbReference>
<evidence type="ECO:0000256" key="3">
    <source>
        <dbReference type="ARBA" id="ARBA00022692"/>
    </source>
</evidence>
<feature type="transmembrane region" description="Helical" evidence="6">
    <location>
        <begin position="98"/>
        <end position="119"/>
    </location>
</feature>
<dbReference type="InterPro" id="IPR036259">
    <property type="entry name" value="MFS_trans_sf"/>
</dbReference>
<dbReference type="PANTHER" id="PTHR23501:SF199">
    <property type="entry name" value="MFS EFFLUX TRANSPORTER INPD-RELATED"/>
    <property type="match status" value="1"/>
</dbReference>
<feature type="transmembrane region" description="Helical" evidence="6">
    <location>
        <begin position="480"/>
        <end position="499"/>
    </location>
</feature>
<evidence type="ECO:0000313" key="9">
    <source>
        <dbReference type="EMBL" id="KAK4153961.1"/>
    </source>
</evidence>
<feature type="signal peptide" evidence="7">
    <location>
        <begin position="1"/>
        <end position="27"/>
    </location>
</feature>
<reference evidence="9" key="1">
    <citation type="journal article" date="2023" name="Mol. Phylogenet. Evol.">
        <title>Genome-scale phylogeny and comparative genomics of the fungal order Sordariales.</title>
        <authorList>
            <person name="Hensen N."/>
            <person name="Bonometti L."/>
            <person name="Westerberg I."/>
            <person name="Brannstrom I.O."/>
            <person name="Guillou S."/>
            <person name="Cros-Aarteil S."/>
            <person name="Calhoun S."/>
            <person name="Haridas S."/>
            <person name="Kuo A."/>
            <person name="Mondo S."/>
            <person name="Pangilinan J."/>
            <person name="Riley R."/>
            <person name="LaButti K."/>
            <person name="Andreopoulos B."/>
            <person name="Lipzen A."/>
            <person name="Chen C."/>
            <person name="Yan M."/>
            <person name="Daum C."/>
            <person name="Ng V."/>
            <person name="Clum A."/>
            <person name="Steindorff A."/>
            <person name="Ohm R.A."/>
            <person name="Martin F."/>
            <person name="Silar P."/>
            <person name="Natvig D.O."/>
            <person name="Lalanne C."/>
            <person name="Gautier V."/>
            <person name="Ament-Velasquez S.L."/>
            <person name="Kruys A."/>
            <person name="Hutchinson M.I."/>
            <person name="Powell A.J."/>
            <person name="Barry K."/>
            <person name="Miller A.N."/>
            <person name="Grigoriev I.V."/>
            <person name="Debuchy R."/>
            <person name="Gladieux P."/>
            <person name="Hiltunen Thoren M."/>
            <person name="Johannesson H."/>
        </authorList>
    </citation>
    <scope>NUCLEOTIDE SEQUENCE</scope>
    <source>
        <strain evidence="9">CBS 538.74</strain>
    </source>
</reference>
<dbReference type="FunFam" id="1.20.1250.20:FF:000196">
    <property type="entry name" value="MFS toxin efflux pump (AflT)"/>
    <property type="match status" value="1"/>
</dbReference>
<keyword evidence="7" id="KW-0732">Signal</keyword>
<comment type="subcellular location">
    <subcellularLocation>
        <location evidence="1">Membrane</location>
        <topology evidence="1">Multi-pass membrane protein</topology>
    </subcellularLocation>
</comment>
<feature type="transmembrane region" description="Helical" evidence="6">
    <location>
        <begin position="275"/>
        <end position="300"/>
    </location>
</feature>
<name>A0AAN6VPE4_9PEZI</name>
<feature type="transmembrane region" description="Helical" evidence="6">
    <location>
        <begin position="342"/>
        <end position="361"/>
    </location>
</feature>
<feature type="transmembrane region" description="Helical" evidence="6">
    <location>
        <begin position="405"/>
        <end position="426"/>
    </location>
</feature>
<dbReference type="GO" id="GO:0022857">
    <property type="term" value="F:transmembrane transporter activity"/>
    <property type="evidence" value="ECO:0007669"/>
    <property type="project" value="InterPro"/>
</dbReference>
<dbReference type="PRINTS" id="PR01035">
    <property type="entry name" value="TCRTETA"/>
</dbReference>
<dbReference type="Gene3D" id="1.20.1250.20">
    <property type="entry name" value="MFS general substrate transporter like domains"/>
    <property type="match status" value="1"/>
</dbReference>
<dbReference type="PANTHER" id="PTHR23501">
    <property type="entry name" value="MAJOR FACILITATOR SUPERFAMILY"/>
    <property type="match status" value="1"/>
</dbReference>
<dbReference type="AlphaFoldDB" id="A0AAN6VPE4"/>
<dbReference type="Pfam" id="PF07690">
    <property type="entry name" value="MFS_1"/>
    <property type="match status" value="1"/>
</dbReference>
<protein>
    <submittedName>
        <fullName evidence="9">MFS general substrate transporter</fullName>
    </submittedName>
</protein>
<dbReference type="GO" id="GO:0005886">
    <property type="term" value="C:plasma membrane"/>
    <property type="evidence" value="ECO:0007669"/>
    <property type="project" value="TreeGrafter"/>
</dbReference>
<dbReference type="EMBL" id="MU856925">
    <property type="protein sequence ID" value="KAK4153961.1"/>
    <property type="molecule type" value="Genomic_DNA"/>
</dbReference>
<feature type="transmembrane region" description="Helical" evidence="6">
    <location>
        <begin position="73"/>
        <end position="92"/>
    </location>
</feature>
<proteinExistence type="predicted"/>
<evidence type="ECO:0000259" key="8">
    <source>
        <dbReference type="PROSITE" id="PS50850"/>
    </source>
</evidence>
<accession>A0AAN6VPE4</accession>
<feature type="transmembrane region" description="Helical" evidence="6">
    <location>
        <begin position="201"/>
        <end position="226"/>
    </location>
</feature>
<sequence>SGLPLASVTIALSAAVFLVAMDVNVIATAIPRITGEFRSLDDVGWYGSAFLMATCATQIPYGRIYSLFPAKWVFTSAIVVFMLGSLIAGVSPSSPVLILGRAVQGVGTSGILSGGFIIMSQVVPLRIRPTLTGGIGAMEGVAMISAPIIGGVLTDKLHWRWCFYINLPIGGFVLLVVLLCMRTTMPTGPRRSGKTTLRRTLYELDLLGAACLVPPIVCTLLALNFAGRQGHTWGDSDVILLLVLAVVLLCIFAYTQHIHADVAMLPFRVVKQRSVLAGFWFISCISSALVVITYFLPLWFQTVKDTSAQQSGIGILPMLVGVIIGVVASGALVSLIGYYTPFMLASSVLMPVGLGMLTTITPDTSRAALIAYPALFGLGVGMGFQQPLTGIQASLPQADIAPGTSIIVFGQTISAAIIIAVGESVFQNRLLVNLDSYLGINDVNTQELLGDSAGSLQSLVPVDKVPLLIEAVNASLTQTFYVAVAMAALSGIGSVFIGWNSVKQPKSRDEEGRAVVEPAQA</sequence>
<feature type="transmembrane region" description="Helical" evidence="6">
    <location>
        <begin position="158"/>
        <end position="180"/>
    </location>
</feature>
<feature type="transmembrane region" description="Helical" evidence="6">
    <location>
        <begin position="238"/>
        <end position="255"/>
    </location>
</feature>
<feature type="transmembrane region" description="Helical" evidence="6">
    <location>
        <begin position="131"/>
        <end position="152"/>
    </location>
</feature>